<keyword evidence="1" id="KW-0614">Plasmid</keyword>
<dbReference type="EMBL" id="LT984814">
    <property type="protein sequence ID" value="SPD66835.1"/>
    <property type="molecule type" value="Genomic_DNA"/>
</dbReference>
<proteinExistence type="predicted"/>
<gene>
    <name evidence="1" type="ORF">CBM2636_MP10471</name>
</gene>
<dbReference type="Proteomes" id="UP000254259">
    <property type="component" value="Plasmid CBM2636_mp"/>
</dbReference>
<organism evidence="1 2">
    <name type="scientific">Cupriavidus taiwanensis</name>
    <dbReference type="NCBI Taxonomy" id="164546"/>
    <lineage>
        <taxon>Bacteria</taxon>
        <taxon>Pseudomonadati</taxon>
        <taxon>Pseudomonadota</taxon>
        <taxon>Betaproteobacteria</taxon>
        <taxon>Burkholderiales</taxon>
        <taxon>Burkholderiaceae</taxon>
        <taxon>Cupriavidus</taxon>
    </lineage>
</organism>
<evidence type="ECO:0000313" key="1">
    <source>
        <dbReference type="EMBL" id="SPD66835.1"/>
    </source>
</evidence>
<accession>A0A9Q7XVD0</accession>
<sequence length="32" mass="3584">MFSEGGHSRPGYIYPIHKEGYSSTLSNIVTVR</sequence>
<protein>
    <submittedName>
        <fullName evidence="1">Uncharacterized protein</fullName>
    </submittedName>
</protein>
<name>A0A9Q7XVD0_9BURK</name>
<reference evidence="1 2" key="1">
    <citation type="submission" date="2018-01" db="EMBL/GenBank/DDBJ databases">
        <authorList>
            <person name="Clerissi C."/>
        </authorList>
    </citation>
    <scope>NUCLEOTIDE SEQUENCE [LARGE SCALE GENOMIC DNA]</scope>
    <source>
        <strain evidence="1">Cupriavidus taiwanensis SWF 66322</strain>
        <plasmid evidence="2">cbm2636_mp</plasmid>
    </source>
</reference>
<dbReference type="AlphaFoldDB" id="A0A9Q7XVD0"/>
<evidence type="ECO:0000313" key="2">
    <source>
        <dbReference type="Proteomes" id="UP000254259"/>
    </source>
</evidence>
<geneLocation type="plasmid" evidence="2">
    <name>cbm2636_mp</name>
</geneLocation>